<dbReference type="Proteomes" id="UP000185696">
    <property type="component" value="Unassembled WGS sequence"/>
</dbReference>
<sequence>MLVGGAQVLAVVPASVLMVAAWDRLPEELATRFAFDGSVSDRMSRPVMLVAMLGLGLVLALALGILNSPLWGVRVSTWDMPRVHVAFSLALAGFLGVILFGVVASNLDGQATSISLTYLLSAVGAAVVLGGLAALLVRASATAPPAEQGPVMPIAAGEQVSWSRPVSAPWMTGLGLVLLVAGPLVGWGFGWVAGGSVILAGVAVALLSRASVIVDRRGVTVTFTALRWPRKVIGLAEIETASAETVAPSEFGGWGYRIVPGASGLVLRRGAALVLTRPSGRRFVVTVDDAQTAASVVNGLRAR</sequence>
<feature type="transmembrane region" description="Helical" evidence="1">
    <location>
        <begin position="184"/>
        <end position="207"/>
    </location>
</feature>
<keyword evidence="1" id="KW-0812">Transmembrane</keyword>
<keyword evidence="1" id="KW-0472">Membrane</keyword>
<keyword evidence="1" id="KW-1133">Transmembrane helix</keyword>
<reference evidence="2 3" key="1">
    <citation type="submission" date="2016-12" db="EMBL/GenBank/DDBJ databases">
        <title>The draft genome sequence of Actinophytocola xinjiangensis.</title>
        <authorList>
            <person name="Wang W."/>
            <person name="Yuan L."/>
        </authorList>
    </citation>
    <scope>NUCLEOTIDE SEQUENCE [LARGE SCALE GENOMIC DNA]</scope>
    <source>
        <strain evidence="2 3">CGMCC 4.4663</strain>
    </source>
</reference>
<feature type="transmembrane region" description="Helical" evidence="1">
    <location>
        <begin position="116"/>
        <end position="137"/>
    </location>
</feature>
<keyword evidence="3" id="KW-1185">Reference proteome</keyword>
<feature type="transmembrane region" description="Helical" evidence="1">
    <location>
        <begin position="6"/>
        <end position="25"/>
    </location>
</feature>
<gene>
    <name evidence="2" type="ORF">BLA60_37110</name>
</gene>
<evidence type="ECO:0000313" key="2">
    <source>
        <dbReference type="EMBL" id="OLF05274.1"/>
    </source>
</evidence>
<feature type="transmembrane region" description="Helical" evidence="1">
    <location>
        <begin position="85"/>
        <end position="104"/>
    </location>
</feature>
<comment type="caution">
    <text evidence="2">The sequence shown here is derived from an EMBL/GenBank/DDBJ whole genome shotgun (WGS) entry which is preliminary data.</text>
</comment>
<protein>
    <recommendedName>
        <fullName evidence="4">DUF1648 domain-containing protein</fullName>
    </recommendedName>
</protein>
<evidence type="ECO:0008006" key="4">
    <source>
        <dbReference type="Google" id="ProtNLM"/>
    </source>
</evidence>
<evidence type="ECO:0000256" key="1">
    <source>
        <dbReference type="SAM" id="Phobius"/>
    </source>
</evidence>
<organism evidence="2 3">
    <name type="scientific">Actinophytocola xinjiangensis</name>
    <dbReference type="NCBI Taxonomy" id="485602"/>
    <lineage>
        <taxon>Bacteria</taxon>
        <taxon>Bacillati</taxon>
        <taxon>Actinomycetota</taxon>
        <taxon>Actinomycetes</taxon>
        <taxon>Pseudonocardiales</taxon>
        <taxon>Pseudonocardiaceae</taxon>
    </lineage>
</organism>
<name>A0A7Z0WE84_9PSEU</name>
<feature type="transmembrane region" description="Helical" evidence="1">
    <location>
        <begin position="46"/>
        <end position="65"/>
    </location>
</feature>
<accession>A0A7Z0WE84</accession>
<dbReference type="AlphaFoldDB" id="A0A7Z0WE84"/>
<evidence type="ECO:0000313" key="3">
    <source>
        <dbReference type="Proteomes" id="UP000185696"/>
    </source>
</evidence>
<proteinExistence type="predicted"/>
<dbReference type="EMBL" id="MSIF01000031">
    <property type="protein sequence ID" value="OLF05274.1"/>
    <property type="molecule type" value="Genomic_DNA"/>
</dbReference>